<protein>
    <submittedName>
        <fullName evidence="3">Prostatic spermine-binding protein-like</fullName>
    </submittedName>
</protein>
<evidence type="ECO:0000256" key="1">
    <source>
        <dbReference type="SAM" id="MobiDB-lite"/>
    </source>
</evidence>
<feature type="region of interest" description="Disordered" evidence="1">
    <location>
        <begin position="34"/>
        <end position="154"/>
    </location>
</feature>
<proteinExistence type="predicted"/>
<organism evidence="3">
    <name type="scientific">Thrips palmi</name>
    <name type="common">Melon thrips</name>
    <dbReference type="NCBI Taxonomy" id="161013"/>
    <lineage>
        <taxon>Eukaryota</taxon>
        <taxon>Metazoa</taxon>
        <taxon>Ecdysozoa</taxon>
        <taxon>Arthropoda</taxon>
        <taxon>Hexapoda</taxon>
        <taxon>Insecta</taxon>
        <taxon>Pterygota</taxon>
        <taxon>Neoptera</taxon>
        <taxon>Paraneoptera</taxon>
        <taxon>Thysanoptera</taxon>
        <taxon>Terebrantia</taxon>
        <taxon>Thripoidea</taxon>
        <taxon>Thripidae</taxon>
        <taxon>Thrips</taxon>
    </lineage>
</organism>
<reference evidence="3" key="1">
    <citation type="submission" date="2025-08" db="UniProtKB">
        <authorList>
            <consortium name="RefSeq"/>
        </authorList>
    </citation>
    <scope>IDENTIFICATION</scope>
    <source>
        <tissue evidence="3">Total insect</tissue>
    </source>
</reference>
<dbReference type="AlphaFoldDB" id="A0A6P8ZTD8"/>
<dbReference type="RefSeq" id="XP_034248345.1">
    <property type="nucleotide sequence ID" value="XM_034392454.1"/>
</dbReference>
<dbReference type="InParanoid" id="A0A6P8ZTD8"/>
<name>A0A6P8ZTD8_THRPL</name>
<feature type="compositionally biased region" description="Acidic residues" evidence="1">
    <location>
        <begin position="110"/>
        <end position="131"/>
    </location>
</feature>
<sequence length="154" mass="17498">MNARNDSQDVVVVAVVPARDRLHQADVIDLVSDSDSDETYFEGAEDRGPAILDEEYHPVYRRGHQDDDVEDQCPERDLHPGGQQEDGEDDGEDVEETENGQRWHVNDLFPDTEDEDGQDDDHDDDHDDDGYESASQSDARDAAPSRPRLRIIFY</sequence>
<gene>
    <name evidence="3" type="primary">LOC117649567</name>
</gene>
<keyword evidence="2" id="KW-1185">Reference proteome</keyword>
<dbReference type="KEGG" id="tpal:117649567"/>
<accession>A0A6P8ZTD8</accession>
<feature type="compositionally biased region" description="Basic and acidic residues" evidence="1">
    <location>
        <begin position="44"/>
        <end position="66"/>
    </location>
</feature>
<dbReference type="GeneID" id="117649567"/>
<evidence type="ECO:0000313" key="3">
    <source>
        <dbReference type="RefSeq" id="XP_034248345.1"/>
    </source>
</evidence>
<feature type="compositionally biased region" description="Acidic residues" evidence="1">
    <location>
        <begin position="85"/>
        <end position="98"/>
    </location>
</feature>
<dbReference type="Proteomes" id="UP000515158">
    <property type="component" value="Unplaced"/>
</dbReference>
<evidence type="ECO:0000313" key="2">
    <source>
        <dbReference type="Proteomes" id="UP000515158"/>
    </source>
</evidence>